<dbReference type="EMBL" id="ML213516">
    <property type="protein sequence ID" value="TFK49499.1"/>
    <property type="molecule type" value="Genomic_DNA"/>
</dbReference>
<sequence length="207" mass="24241">MFHEADEGRPWGNKEIRAKVFQLTGHRPSDFWVRNFRTRHVTVLKFCGTTGLDPKRAQAFNPTNIADHFDKLGNARARYRYKIWNIYNFDETGMQIGGGRKRTGRKYFIHRKSRMNYKKRSANLELVTVVECACADATMVDPGFLFEGKKTYYLEWFQKYPNISIGLTQNGWTDDFQCHKWFCETFIPQANKKRAQLGSPDDPILLI</sequence>
<evidence type="ECO:0000313" key="2">
    <source>
        <dbReference type="EMBL" id="TFK49499.1"/>
    </source>
</evidence>
<proteinExistence type="predicted"/>
<reference evidence="1 3" key="1">
    <citation type="journal article" date="2019" name="Nat. Ecol. Evol.">
        <title>Megaphylogeny resolves global patterns of mushroom evolution.</title>
        <authorList>
            <person name="Varga T."/>
            <person name="Krizsan K."/>
            <person name="Foldi C."/>
            <person name="Dima B."/>
            <person name="Sanchez-Garcia M."/>
            <person name="Sanchez-Ramirez S."/>
            <person name="Szollosi G.J."/>
            <person name="Szarkandi J.G."/>
            <person name="Papp V."/>
            <person name="Albert L."/>
            <person name="Andreopoulos W."/>
            <person name="Angelini C."/>
            <person name="Antonin V."/>
            <person name="Barry K.W."/>
            <person name="Bougher N.L."/>
            <person name="Buchanan P."/>
            <person name="Buyck B."/>
            <person name="Bense V."/>
            <person name="Catcheside P."/>
            <person name="Chovatia M."/>
            <person name="Cooper J."/>
            <person name="Damon W."/>
            <person name="Desjardin D."/>
            <person name="Finy P."/>
            <person name="Geml J."/>
            <person name="Haridas S."/>
            <person name="Hughes K."/>
            <person name="Justo A."/>
            <person name="Karasinski D."/>
            <person name="Kautmanova I."/>
            <person name="Kiss B."/>
            <person name="Kocsube S."/>
            <person name="Kotiranta H."/>
            <person name="LaButti K.M."/>
            <person name="Lechner B.E."/>
            <person name="Liimatainen K."/>
            <person name="Lipzen A."/>
            <person name="Lukacs Z."/>
            <person name="Mihaltcheva S."/>
            <person name="Morgado L.N."/>
            <person name="Niskanen T."/>
            <person name="Noordeloos M.E."/>
            <person name="Ohm R.A."/>
            <person name="Ortiz-Santana B."/>
            <person name="Ovrebo C."/>
            <person name="Racz N."/>
            <person name="Riley R."/>
            <person name="Savchenko A."/>
            <person name="Shiryaev A."/>
            <person name="Soop K."/>
            <person name="Spirin V."/>
            <person name="Szebenyi C."/>
            <person name="Tomsovsky M."/>
            <person name="Tulloss R.E."/>
            <person name="Uehling J."/>
            <person name="Grigoriev I.V."/>
            <person name="Vagvolgyi C."/>
            <person name="Papp T."/>
            <person name="Martin F.M."/>
            <person name="Miettinen O."/>
            <person name="Hibbett D.S."/>
            <person name="Nagy L.G."/>
        </authorList>
    </citation>
    <scope>NUCLEOTIDE SEQUENCE [LARGE SCALE GENOMIC DNA]</scope>
    <source>
        <strain evidence="1 3">OMC1185</strain>
    </source>
</reference>
<evidence type="ECO:0000313" key="3">
    <source>
        <dbReference type="Proteomes" id="UP000305948"/>
    </source>
</evidence>
<evidence type="ECO:0008006" key="4">
    <source>
        <dbReference type="Google" id="ProtNLM"/>
    </source>
</evidence>
<name>A0A5C3MJT9_9AGAM</name>
<accession>A0A5C3MJT9</accession>
<evidence type="ECO:0000313" key="1">
    <source>
        <dbReference type="EMBL" id="TFK45500.1"/>
    </source>
</evidence>
<dbReference type="OrthoDB" id="3265672at2759"/>
<organism evidence="1 3">
    <name type="scientific">Heliocybe sulcata</name>
    <dbReference type="NCBI Taxonomy" id="5364"/>
    <lineage>
        <taxon>Eukaryota</taxon>
        <taxon>Fungi</taxon>
        <taxon>Dikarya</taxon>
        <taxon>Basidiomycota</taxon>
        <taxon>Agaricomycotina</taxon>
        <taxon>Agaricomycetes</taxon>
        <taxon>Gloeophyllales</taxon>
        <taxon>Gloeophyllaceae</taxon>
        <taxon>Heliocybe</taxon>
    </lineage>
</organism>
<dbReference type="EMBL" id="ML213542">
    <property type="protein sequence ID" value="TFK45500.1"/>
    <property type="molecule type" value="Genomic_DNA"/>
</dbReference>
<gene>
    <name evidence="2" type="ORF">OE88DRAFT_1633131</name>
    <name evidence="1" type="ORF">OE88DRAFT_1639871</name>
</gene>
<dbReference type="STRING" id="5364.A0A5C3MJT9"/>
<dbReference type="Proteomes" id="UP000305948">
    <property type="component" value="Unassembled WGS sequence"/>
</dbReference>
<dbReference type="AlphaFoldDB" id="A0A5C3MJT9"/>
<feature type="non-terminal residue" evidence="1">
    <location>
        <position position="207"/>
    </location>
</feature>
<protein>
    <recommendedName>
        <fullName evidence="4">DDE-1 domain-containing protein</fullName>
    </recommendedName>
</protein>
<keyword evidence="3" id="KW-1185">Reference proteome</keyword>